<evidence type="ECO:0000256" key="13">
    <source>
        <dbReference type="SAM" id="Coils"/>
    </source>
</evidence>
<gene>
    <name evidence="18" type="ORF">E5676_scaffold123G00600</name>
</gene>
<dbReference type="GO" id="GO:0004190">
    <property type="term" value="F:aspartic-type endopeptidase activity"/>
    <property type="evidence" value="ECO:0007669"/>
    <property type="project" value="UniProtKB-KW"/>
</dbReference>
<dbReference type="InterPro" id="IPR032861">
    <property type="entry name" value="TAXi_N"/>
</dbReference>
<evidence type="ECO:0000256" key="7">
    <source>
        <dbReference type="ARBA" id="ARBA00023125"/>
    </source>
</evidence>
<dbReference type="InterPro" id="IPR001461">
    <property type="entry name" value="Aspartic_peptidase_A1"/>
</dbReference>
<evidence type="ECO:0000256" key="8">
    <source>
        <dbReference type="ARBA" id="ARBA00023163"/>
    </source>
</evidence>
<comment type="subcellular location">
    <subcellularLocation>
        <location evidence="1">Nucleus</location>
    </subcellularLocation>
</comment>
<dbReference type="InterPro" id="IPR033896">
    <property type="entry name" value="MEF2-like_N"/>
</dbReference>
<dbReference type="PRINTS" id="PR00792">
    <property type="entry name" value="PEPSIN"/>
</dbReference>
<keyword evidence="15" id="KW-0472">Membrane</keyword>
<name>A0A5D3BKF4_CUCMM</name>
<dbReference type="PROSITE" id="PS50066">
    <property type="entry name" value="MADS_BOX_2"/>
    <property type="match status" value="1"/>
</dbReference>
<comment type="similarity">
    <text evidence="2 12">Belongs to the peptidase A1 family.</text>
</comment>
<feature type="domain" description="MADS-box" evidence="16">
    <location>
        <begin position="5"/>
        <end position="65"/>
    </location>
</feature>
<evidence type="ECO:0000256" key="5">
    <source>
        <dbReference type="ARBA" id="ARBA00022801"/>
    </source>
</evidence>
<evidence type="ECO:0000256" key="4">
    <source>
        <dbReference type="ARBA" id="ARBA00022750"/>
    </source>
</evidence>
<feature type="compositionally biased region" description="Pro residues" evidence="14">
    <location>
        <begin position="889"/>
        <end position="898"/>
    </location>
</feature>
<dbReference type="GO" id="GO:0046983">
    <property type="term" value="F:protein dimerization activity"/>
    <property type="evidence" value="ECO:0007669"/>
    <property type="project" value="InterPro"/>
</dbReference>
<evidence type="ECO:0000313" key="18">
    <source>
        <dbReference type="EMBL" id="TYJ99494.1"/>
    </source>
</evidence>
<evidence type="ECO:0000256" key="14">
    <source>
        <dbReference type="SAM" id="MobiDB-lite"/>
    </source>
</evidence>
<evidence type="ECO:0000313" key="19">
    <source>
        <dbReference type="Proteomes" id="UP000321947"/>
    </source>
</evidence>
<evidence type="ECO:0000256" key="6">
    <source>
        <dbReference type="ARBA" id="ARBA00023015"/>
    </source>
</evidence>
<dbReference type="PANTHER" id="PTHR13683:SF817">
    <property type="entry name" value="OS07G0592200 PROTEIN"/>
    <property type="match status" value="1"/>
</dbReference>
<keyword evidence="15" id="KW-0812">Transmembrane</keyword>
<dbReference type="InterPro" id="IPR036879">
    <property type="entry name" value="TF_MADSbox_sf"/>
</dbReference>
<evidence type="ECO:0000256" key="11">
    <source>
        <dbReference type="PIRSR" id="PIRSR601461-1"/>
    </source>
</evidence>
<feature type="compositionally biased region" description="Low complexity" evidence="14">
    <location>
        <begin position="899"/>
        <end position="915"/>
    </location>
</feature>
<dbReference type="SMART" id="SM00432">
    <property type="entry name" value="MADS"/>
    <property type="match status" value="1"/>
</dbReference>
<evidence type="ECO:0000259" key="16">
    <source>
        <dbReference type="PROSITE" id="PS50066"/>
    </source>
</evidence>
<dbReference type="GO" id="GO:0045944">
    <property type="term" value="P:positive regulation of transcription by RNA polymerase II"/>
    <property type="evidence" value="ECO:0007669"/>
    <property type="project" value="InterPro"/>
</dbReference>
<sequence>MKKSSGRQKIEIKKLNVKSRRQVTFSKRRAGLFNKAAELSILSGAEIAILVFSSTGKIYTFGHPNVDMLIDRFLTSNFVPTKPAEAYLPLEELNRDLKDATAEFEIEKMRAERMRNTGGFWWDETEMECMGIEELKRFRSSLMELRGKVAEKVEELAAVNQEVLITSPSFHHHATTIEDLGSQSIQLPLPSSIFFISLTNPIFIPLQFFPMAKSPFLLLPAILLHFFLSADPISPNPLITPSHRAMVLPLYLSSSNSSKFISNPHRHLRQFPTSDNRSNARMRLYDDLLLNGYYTTRLWIGTPPQQFALIVDTGSTVTYVPCSTCEQCGRHQDPKFDPESSSTYKPIKCNIDCTCDSDGVQCVYERQYAEMSTSSGVLGEDVISFGNQSELIPQRAVFGCENMETGDLFSQRADGIMGLGTGDLSLVDQLVEKGAINDSFSLCYGGMDIGGGAMVLGGISPPSDMIFTYSDPVRSPYYNVDLKEIHVAGKKLPLSSSIFDGRYGTVLDSGTTYAYLPAEAFGAFKDADLVRWSKTYFFRIFCCNMIMDELHSLKKIDGPDPNFKDICFSGAGRCVDMVFENGQKLSLAPENYFFRHSKVHGAYCLGIFENGNDQTTLLGGIVVRNTLVMYDRAHSKIGFWKTNCSELWERLRTSDDNAHAPSISTKSHGSDMAPASAPIESPHYTIPGELQIGRITFEILLNKSYTDLEPHITELSDHIAQELNVSHSQVLLLNFTMRGNDSLIKLAIIPYGSSEIFSHATVNTIISKIVKHHMQLPPTFGSYQVVRWNVEPPMERSMWKRLYVLVGLAIIVIFILGLSALGAWFILRSRQQAINSYKPVNAAVPEQELQPLCSNLTQILLIHLLPSLSTPPSFSFSSSHHTGQDPLPTSTPPPPPPLTSFSLTPPSLASSRSPPAGECGSLVSSLSLSTRISFFLSFEISAAACGDSRHWVLRSCRSAFNRSKFLVICGLDSEFSVDYSGFLVDLRMFGCHFGKVRTLEVVDRRLPYWPWGQISHELPHH</sequence>
<dbReference type="CDD" id="cd05476">
    <property type="entry name" value="pepsin_A_like_plant"/>
    <property type="match status" value="1"/>
</dbReference>
<feature type="region of interest" description="Disordered" evidence="14">
    <location>
        <begin position="658"/>
        <end position="678"/>
    </location>
</feature>
<dbReference type="InterPro" id="IPR033121">
    <property type="entry name" value="PEPTIDASE_A1"/>
</dbReference>
<dbReference type="PROSITE" id="PS51767">
    <property type="entry name" value="PEPTIDASE_A1"/>
    <property type="match status" value="1"/>
</dbReference>
<dbReference type="SUPFAM" id="SSF55455">
    <property type="entry name" value="SRF-like"/>
    <property type="match status" value="1"/>
</dbReference>
<dbReference type="InterPro" id="IPR034161">
    <property type="entry name" value="Pepsin-like_plant"/>
</dbReference>
<dbReference type="GO" id="GO:0005634">
    <property type="term" value="C:nucleus"/>
    <property type="evidence" value="ECO:0007669"/>
    <property type="project" value="UniProtKB-SubCell"/>
</dbReference>
<dbReference type="SUPFAM" id="SSF50630">
    <property type="entry name" value="Acid proteases"/>
    <property type="match status" value="1"/>
</dbReference>
<feature type="active site" evidence="11">
    <location>
        <position position="508"/>
    </location>
</feature>
<feature type="region of interest" description="Disordered" evidence="14">
    <location>
        <begin position="875"/>
        <end position="915"/>
    </location>
</feature>
<evidence type="ECO:0000256" key="2">
    <source>
        <dbReference type="ARBA" id="ARBA00007447"/>
    </source>
</evidence>
<dbReference type="Proteomes" id="UP000321947">
    <property type="component" value="Unassembled WGS sequence"/>
</dbReference>
<dbReference type="Gene3D" id="3.40.1810.10">
    <property type="entry name" value="Transcription factor, MADS-box"/>
    <property type="match status" value="1"/>
</dbReference>
<dbReference type="Pfam" id="PF00319">
    <property type="entry name" value="SRF-TF"/>
    <property type="match status" value="1"/>
</dbReference>
<keyword evidence="10" id="KW-0539">Nucleus</keyword>
<feature type="coiled-coil region" evidence="13">
    <location>
        <begin position="90"/>
        <end position="117"/>
    </location>
</feature>
<keyword evidence="4 12" id="KW-0064">Aspartyl protease</keyword>
<keyword evidence="6" id="KW-0805">Transcription regulation</keyword>
<keyword evidence="7" id="KW-0238">DNA-binding</keyword>
<keyword evidence="3 12" id="KW-0645">Protease</keyword>
<keyword evidence="15" id="KW-1133">Transmembrane helix</keyword>
<evidence type="ECO:0000256" key="1">
    <source>
        <dbReference type="ARBA" id="ARBA00004123"/>
    </source>
</evidence>
<organism evidence="18 19">
    <name type="scientific">Cucumis melo var. makuwa</name>
    <name type="common">Oriental melon</name>
    <dbReference type="NCBI Taxonomy" id="1194695"/>
    <lineage>
        <taxon>Eukaryota</taxon>
        <taxon>Viridiplantae</taxon>
        <taxon>Streptophyta</taxon>
        <taxon>Embryophyta</taxon>
        <taxon>Tracheophyta</taxon>
        <taxon>Spermatophyta</taxon>
        <taxon>Magnoliopsida</taxon>
        <taxon>eudicotyledons</taxon>
        <taxon>Gunneridae</taxon>
        <taxon>Pentapetalae</taxon>
        <taxon>rosids</taxon>
        <taxon>fabids</taxon>
        <taxon>Cucurbitales</taxon>
        <taxon>Cucurbitaceae</taxon>
        <taxon>Benincaseae</taxon>
        <taxon>Cucumis</taxon>
    </lineage>
</organism>
<dbReference type="InterPro" id="IPR032799">
    <property type="entry name" value="TAXi_C"/>
</dbReference>
<evidence type="ECO:0000256" key="15">
    <source>
        <dbReference type="SAM" id="Phobius"/>
    </source>
</evidence>
<dbReference type="PROSITE" id="PS00141">
    <property type="entry name" value="ASP_PROTEASE"/>
    <property type="match status" value="1"/>
</dbReference>
<dbReference type="Gene3D" id="2.40.70.10">
    <property type="entry name" value="Acid Proteases"/>
    <property type="match status" value="2"/>
</dbReference>
<reference evidence="18 19" key="1">
    <citation type="submission" date="2019-08" db="EMBL/GenBank/DDBJ databases">
        <title>Draft genome sequences of two oriental melons (Cucumis melo L. var makuwa).</title>
        <authorList>
            <person name="Kwon S.-Y."/>
        </authorList>
    </citation>
    <scope>NUCLEOTIDE SEQUENCE [LARGE SCALE GENOMIC DNA]</scope>
    <source>
        <strain evidence="19">cv. Chang Bougi</strain>
        <tissue evidence="18">Leaf</tissue>
    </source>
</reference>
<evidence type="ECO:0000256" key="12">
    <source>
        <dbReference type="RuleBase" id="RU000454"/>
    </source>
</evidence>
<dbReference type="EMBL" id="SSTD01017674">
    <property type="protein sequence ID" value="TYJ99494.1"/>
    <property type="molecule type" value="Genomic_DNA"/>
</dbReference>
<keyword evidence="5 12" id="KW-0378">Hydrolase</keyword>
<dbReference type="AlphaFoldDB" id="A0A5D3BKF4"/>
<accession>A0A5D3BKF4</accession>
<evidence type="ECO:0000259" key="17">
    <source>
        <dbReference type="PROSITE" id="PS51767"/>
    </source>
</evidence>
<dbReference type="InterPro" id="IPR002100">
    <property type="entry name" value="TF_MADSbox"/>
</dbReference>
<dbReference type="Pfam" id="PF14543">
    <property type="entry name" value="TAXi_N"/>
    <property type="match status" value="1"/>
</dbReference>
<dbReference type="PANTHER" id="PTHR13683">
    <property type="entry name" value="ASPARTYL PROTEASES"/>
    <property type="match status" value="1"/>
</dbReference>
<keyword evidence="9" id="KW-0325">Glycoprotein</keyword>
<dbReference type="InterPro" id="IPR001969">
    <property type="entry name" value="Aspartic_peptidase_AS"/>
</dbReference>
<dbReference type="PRINTS" id="PR00404">
    <property type="entry name" value="MADSDOMAIN"/>
</dbReference>
<protein>
    <submittedName>
        <fullName evidence="18">Aspartic proteinase CDR1-like</fullName>
    </submittedName>
</protein>
<keyword evidence="13" id="KW-0175">Coiled coil</keyword>
<dbReference type="FunFam" id="2.40.70.10:FF:000025">
    <property type="entry name" value="Aspartyl protease family protein"/>
    <property type="match status" value="1"/>
</dbReference>
<evidence type="ECO:0000256" key="3">
    <source>
        <dbReference type="ARBA" id="ARBA00022670"/>
    </source>
</evidence>
<dbReference type="FunFam" id="3.40.1810.10:FF:000006">
    <property type="entry name" value="Agamous-like MADS-box protein AGL62"/>
    <property type="match status" value="1"/>
</dbReference>
<comment type="caution">
    <text evidence="18">The sequence shown here is derived from an EMBL/GenBank/DDBJ whole genome shotgun (WGS) entry which is preliminary data.</text>
</comment>
<proteinExistence type="inferred from homology"/>
<feature type="transmembrane region" description="Helical" evidence="15">
    <location>
        <begin position="802"/>
        <end position="827"/>
    </location>
</feature>
<dbReference type="CDD" id="cd00265">
    <property type="entry name" value="MADS_MEF2_like"/>
    <property type="match status" value="1"/>
</dbReference>
<dbReference type="GO" id="GO:0006508">
    <property type="term" value="P:proteolysis"/>
    <property type="evidence" value="ECO:0007669"/>
    <property type="project" value="UniProtKB-KW"/>
</dbReference>
<feature type="active site" evidence="11">
    <location>
        <position position="312"/>
    </location>
</feature>
<dbReference type="Pfam" id="PF14541">
    <property type="entry name" value="TAXi_C"/>
    <property type="match status" value="2"/>
</dbReference>
<dbReference type="InterPro" id="IPR021109">
    <property type="entry name" value="Peptidase_aspartic_dom_sf"/>
</dbReference>
<keyword evidence="8" id="KW-0804">Transcription</keyword>
<evidence type="ECO:0000256" key="10">
    <source>
        <dbReference type="ARBA" id="ARBA00023242"/>
    </source>
</evidence>
<evidence type="ECO:0000256" key="9">
    <source>
        <dbReference type="ARBA" id="ARBA00023180"/>
    </source>
</evidence>
<dbReference type="GO" id="GO:0000977">
    <property type="term" value="F:RNA polymerase II transcription regulatory region sequence-specific DNA binding"/>
    <property type="evidence" value="ECO:0007669"/>
    <property type="project" value="InterPro"/>
</dbReference>
<feature type="domain" description="Peptidase A1" evidence="17">
    <location>
        <begin position="294"/>
        <end position="640"/>
    </location>
</feature>